<feature type="compositionally biased region" description="Low complexity" evidence="1">
    <location>
        <begin position="241"/>
        <end position="255"/>
    </location>
</feature>
<feature type="region of interest" description="Disordered" evidence="1">
    <location>
        <begin position="232"/>
        <end position="298"/>
    </location>
</feature>
<reference evidence="2 3" key="1">
    <citation type="submission" date="2020-02" db="EMBL/GenBank/DDBJ databases">
        <title>The whole genome sequence of CPCC 205119.</title>
        <authorList>
            <person name="Jiang Z."/>
        </authorList>
    </citation>
    <scope>NUCLEOTIDE SEQUENCE [LARGE SCALE GENOMIC DNA]</scope>
    <source>
        <strain evidence="2 3">CPCC 205119</strain>
    </source>
</reference>
<dbReference type="InterPro" id="IPR036390">
    <property type="entry name" value="WH_DNA-bd_sf"/>
</dbReference>
<dbReference type="PANTHER" id="PTHR30363:SF28">
    <property type="entry name" value="TRANSCRIPTIONAL REGULATORY PROTEIN-RELATED"/>
    <property type="match status" value="1"/>
</dbReference>
<dbReference type="InterPro" id="IPR050313">
    <property type="entry name" value="Carb_Metab_HTH_regulators"/>
</dbReference>
<feature type="region of interest" description="Disordered" evidence="1">
    <location>
        <begin position="66"/>
        <end position="86"/>
    </location>
</feature>
<name>A0A7K3WD58_9ACTN</name>
<keyword evidence="3" id="KW-1185">Reference proteome</keyword>
<feature type="region of interest" description="Disordered" evidence="1">
    <location>
        <begin position="1"/>
        <end position="26"/>
    </location>
</feature>
<dbReference type="Pfam" id="PF12840">
    <property type="entry name" value="HTH_20"/>
    <property type="match status" value="1"/>
</dbReference>
<dbReference type="InterPro" id="IPR036388">
    <property type="entry name" value="WH-like_DNA-bd_sf"/>
</dbReference>
<dbReference type="Proteomes" id="UP000470470">
    <property type="component" value="Unassembled WGS sequence"/>
</dbReference>
<sequence length="298" mass="30577">MGHTRVVESPLSHAPRSSGAPDDGRTRDRVSALLLEHGPQTATELAALLGVSPAAVRRHLDALTAAGRVQERATPGEHRGRGRPARRFHLTDAGRSAFPHAYDDLALTALRFVAAQGGPDAVRAVAEQQLAGLEQRCSTAVAAATQADGGQPVDRAQALAVALSAEGYAATSTAIASGGQLCQHHCPVAHVAAEFPQLCEAETAVIGRLVGTHVQRLATIAHGDGVCTTHIPGGLARPGGAPQTAASATQTTARTGNNTPPAGPVPPERSVPTGLRGPARPAQTTRPSSTTHRERTPA</sequence>
<proteinExistence type="predicted"/>
<feature type="compositionally biased region" description="Basic and acidic residues" evidence="1">
    <location>
        <begin position="69"/>
        <end position="79"/>
    </location>
</feature>
<dbReference type="Gene3D" id="1.10.10.10">
    <property type="entry name" value="Winged helix-like DNA-binding domain superfamily/Winged helix DNA-binding domain"/>
    <property type="match status" value="1"/>
</dbReference>
<dbReference type="CDD" id="cd00090">
    <property type="entry name" value="HTH_ARSR"/>
    <property type="match status" value="1"/>
</dbReference>
<protein>
    <submittedName>
        <fullName evidence="2">Transcriptional regulator</fullName>
    </submittedName>
</protein>
<dbReference type="EMBL" id="JAAGWK010000012">
    <property type="protein sequence ID" value="NEL54421.1"/>
    <property type="molecule type" value="Genomic_DNA"/>
</dbReference>
<organism evidence="2 3">
    <name type="scientific">Goekera deserti</name>
    <dbReference type="NCBI Taxonomy" id="2497753"/>
    <lineage>
        <taxon>Bacteria</taxon>
        <taxon>Bacillati</taxon>
        <taxon>Actinomycetota</taxon>
        <taxon>Actinomycetes</taxon>
        <taxon>Geodermatophilales</taxon>
        <taxon>Geodermatophilaceae</taxon>
        <taxon>Goekera</taxon>
    </lineage>
</organism>
<accession>A0A7K3WD58</accession>
<dbReference type="PANTHER" id="PTHR30363">
    <property type="entry name" value="HTH-TYPE TRANSCRIPTIONAL REGULATOR SRLR-RELATED"/>
    <property type="match status" value="1"/>
</dbReference>
<evidence type="ECO:0000313" key="2">
    <source>
        <dbReference type="EMBL" id="NEL54421.1"/>
    </source>
</evidence>
<evidence type="ECO:0000256" key="1">
    <source>
        <dbReference type="SAM" id="MobiDB-lite"/>
    </source>
</evidence>
<dbReference type="SUPFAM" id="SSF46785">
    <property type="entry name" value="Winged helix' DNA-binding domain"/>
    <property type="match status" value="1"/>
</dbReference>
<evidence type="ECO:0000313" key="3">
    <source>
        <dbReference type="Proteomes" id="UP000470470"/>
    </source>
</evidence>
<comment type="caution">
    <text evidence="2">The sequence shown here is derived from an EMBL/GenBank/DDBJ whole genome shotgun (WGS) entry which is preliminary data.</text>
</comment>
<gene>
    <name evidence="2" type="ORF">G1H19_10445</name>
</gene>
<dbReference type="InterPro" id="IPR011991">
    <property type="entry name" value="ArsR-like_HTH"/>
</dbReference>
<dbReference type="AlphaFoldDB" id="A0A7K3WD58"/>